<name>A0A1H9DBY9_9ACTN</name>
<sequence length="194" mass="21495">MHTLAALDLVTGRIHHRIRQRRRWRELLGPPRTPRCRRPGEKPYVALDDFSPHKHAEVRSRTADNDVELVFLPTYGSWPNRIEPEFTALRHFAPNGTDHRTHGDRNAATAACIRRRNAHAEPRTGFAPTHPSAPGAGTRRRWPEEAFTGPAEAEGHASAASTTSAGPPSKVAVSTRPCPYACHSPTSRPPVHRG</sequence>
<dbReference type="RefSeq" id="WP_143071761.1">
    <property type="nucleotide sequence ID" value="NZ_FOET01000004.1"/>
</dbReference>
<feature type="region of interest" description="Disordered" evidence="1">
    <location>
        <begin position="119"/>
        <end position="194"/>
    </location>
</feature>
<evidence type="ECO:0000256" key="1">
    <source>
        <dbReference type="SAM" id="MobiDB-lite"/>
    </source>
</evidence>
<organism evidence="2 3">
    <name type="scientific">Streptomyces radiopugnans</name>
    <dbReference type="NCBI Taxonomy" id="403935"/>
    <lineage>
        <taxon>Bacteria</taxon>
        <taxon>Bacillati</taxon>
        <taxon>Actinomycetota</taxon>
        <taxon>Actinomycetes</taxon>
        <taxon>Kitasatosporales</taxon>
        <taxon>Streptomycetaceae</taxon>
        <taxon>Streptomyces</taxon>
    </lineage>
</organism>
<dbReference type="EMBL" id="FOET01000004">
    <property type="protein sequence ID" value="SEQ11082.1"/>
    <property type="molecule type" value="Genomic_DNA"/>
</dbReference>
<evidence type="ECO:0000313" key="3">
    <source>
        <dbReference type="Proteomes" id="UP000199055"/>
    </source>
</evidence>
<evidence type="ECO:0008006" key="4">
    <source>
        <dbReference type="Google" id="ProtNLM"/>
    </source>
</evidence>
<dbReference type="Proteomes" id="UP000199055">
    <property type="component" value="Unassembled WGS sequence"/>
</dbReference>
<accession>A0A1H9DBY9</accession>
<protein>
    <recommendedName>
        <fullName evidence="4">DDE superfamily endonuclease</fullName>
    </recommendedName>
</protein>
<feature type="compositionally biased region" description="Low complexity" evidence="1">
    <location>
        <begin position="149"/>
        <end position="169"/>
    </location>
</feature>
<gene>
    <name evidence="2" type="ORF">SAMN05216481_10419</name>
</gene>
<dbReference type="AlphaFoldDB" id="A0A1H9DBY9"/>
<proteinExistence type="predicted"/>
<keyword evidence="3" id="KW-1185">Reference proteome</keyword>
<dbReference type="STRING" id="403935.SAMN05216481_10419"/>
<evidence type="ECO:0000313" key="2">
    <source>
        <dbReference type="EMBL" id="SEQ11082.1"/>
    </source>
</evidence>
<reference evidence="2 3" key="1">
    <citation type="submission" date="2016-10" db="EMBL/GenBank/DDBJ databases">
        <authorList>
            <person name="de Groot N.N."/>
        </authorList>
    </citation>
    <scope>NUCLEOTIDE SEQUENCE [LARGE SCALE GENOMIC DNA]</scope>
    <source>
        <strain evidence="2 3">CGMCC 4.3519</strain>
    </source>
</reference>